<keyword evidence="2" id="KW-1133">Transmembrane helix</keyword>
<accession>A0ABS5AV88</accession>
<reference evidence="4 5" key="1">
    <citation type="submission" date="2018-05" db="EMBL/GenBank/DDBJ databases">
        <title>Draft genome sequence of Streptococcus panodentis CCUG 70867T.</title>
        <authorList>
            <person name="Salva-Serra F."/>
            <person name="Mendez V."/>
            <person name="Jaen-Luchoro D."/>
            <person name="Gonzales-Siles L."/>
            <person name="Karlsson R."/>
            <person name="Engstrom-Jakobsson H."/>
            <person name="Busquets A."/>
            <person name="Gomila M."/>
            <person name="Pineiro-Iglesias B."/>
            <person name="Bennasar-Figueras A."/>
            <person name="Seeger M."/>
            <person name="Moore E."/>
        </authorList>
    </citation>
    <scope>NUCLEOTIDE SEQUENCE [LARGE SCALE GENOMIC DNA]</scope>
    <source>
        <strain evidence="4 5">CCUG 70867</strain>
    </source>
</reference>
<keyword evidence="5" id="KW-1185">Reference proteome</keyword>
<evidence type="ECO:0000313" key="5">
    <source>
        <dbReference type="Proteomes" id="UP001519349"/>
    </source>
</evidence>
<dbReference type="InterPro" id="IPR003675">
    <property type="entry name" value="Rce1/LyrA-like_dom"/>
</dbReference>
<proteinExistence type="inferred from homology"/>
<evidence type="ECO:0000313" key="4">
    <source>
        <dbReference type="EMBL" id="MBP2620376.1"/>
    </source>
</evidence>
<dbReference type="Pfam" id="PF02517">
    <property type="entry name" value="Rce1-like"/>
    <property type="match status" value="1"/>
</dbReference>
<protein>
    <recommendedName>
        <fullName evidence="3">CAAX prenyl protease 2/Lysostaphin resistance protein A-like domain-containing protein</fullName>
    </recommendedName>
</protein>
<evidence type="ECO:0000256" key="1">
    <source>
        <dbReference type="ARBA" id="ARBA00009067"/>
    </source>
</evidence>
<comment type="similarity">
    <text evidence="1">Belongs to the UPF0177 family.</text>
</comment>
<organism evidence="4 5">
    <name type="scientific">Streptococcus panodentis</name>
    <dbReference type="NCBI Taxonomy" id="1581472"/>
    <lineage>
        <taxon>Bacteria</taxon>
        <taxon>Bacillati</taxon>
        <taxon>Bacillota</taxon>
        <taxon>Bacilli</taxon>
        <taxon>Lactobacillales</taxon>
        <taxon>Streptococcaceae</taxon>
        <taxon>Streptococcus</taxon>
    </lineage>
</organism>
<dbReference type="PANTHER" id="PTHR39430">
    <property type="entry name" value="MEMBRANE-ASSOCIATED PROTEASE-RELATED"/>
    <property type="match status" value="1"/>
</dbReference>
<name>A0ABS5AV88_9STRE</name>
<keyword evidence="2" id="KW-0812">Transmembrane</keyword>
<feature type="transmembrane region" description="Helical" evidence="2">
    <location>
        <begin position="85"/>
        <end position="103"/>
    </location>
</feature>
<dbReference type="Proteomes" id="UP001519349">
    <property type="component" value="Unassembled WGS sequence"/>
</dbReference>
<feature type="transmembrane region" description="Helical" evidence="2">
    <location>
        <begin position="29"/>
        <end position="48"/>
    </location>
</feature>
<dbReference type="PANTHER" id="PTHR39430:SF1">
    <property type="entry name" value="PROTEASE"/>
    <property type="match status" value="1"/>
</dbReference>
<sequence>MNSALVAILMALGLVRFQGIGPASVQLRNLLLLFAATLLQGANEEIIFRGWFFPALSRHYGKWFGLVASACLFGLLHILSGYQDAGLVLNIVLFGAFLCLYVWEKGRIWGAIGIHGMNNFLLTGVLVLDTANPAAQTFGLFVFDSPSPALSAGLMGAGRLQSCTEAWSS</sequence>
<evidence type="ECO:0000256" key="2">
    <source>
        <dbReference type="SAM" id="Phobius"/>
    </source>
</evidence>
<keyword evidence="2" id="KW-0472">Membrane</keyword>
<feature type="transmembrane region" description="Helical" evidence="2">
    <location>
        <begin position="60"/>
        <end position="79"/>
    </location>
</feature>
<evidence type="ECO:0000259" key="3">
    <source>
        <dbReference type="Pfam" id="PF02517"/>
    </source>
</evidence>
<feature type="domain" description="CAAX prenyl protease 2/Lysostaphin resistance protein A-like" evidence="3">
    <location>
        <begin position="29"/>
        <end position="121"/>
    </location>
</feature>
<gene>
    <name evidence="4" type="ORF">DHL47_03310</name>
</gene>
<dbReference type="EMBL" id="QFAY01000005">
    <property type="protein sequence ID" value="MBP2620376.1"/>
    <property type="molecule type" value="Genomic_DNA"/>
</dbReference>
<comment type="caution">
    <text evidence="4">The sequence shown here is derived from an EMBL/GenBank/DDBJ whole genome shotgun (WGS) entry which is preliminary data.</text>
</comment>